<accession>A0ABQ0BFZ4</accession>
<dbReference type="Proteomes" id="UP001600943">
    <property type="component" value="Unassembled WGS sequence"/>
</dbReference>
<proteinExistence type="predicted"/>
<dbReference type="RefSeq" id="WP_390408732.1">
    <property type="nucleotide sequence ID" value="NZ_BAABYW010000001.1"/>
</dbReference>
<sequence>MKHKRILAALCIGTVTMAGIAVGAASQSETSVTNNISTSIVNIDLETYTQEDDAVIPIDEDSGPLMLMPGMKIFHIPRITNKAIDCYIRASVDITSKYEVERPITEEDISGFSDDWVQRGEYYYYTNIFETNQSTDLFDTITVPAEWDTKYDKDGEVADHYTMNDWDITVKIDAIQSENFNPDFESQTPWGEEGKDYEIQECIHEDGYDVTTFKAIKAISDAELSVVYEGDSKKLIASPEDFFSGFATLTPGDSMDGTFTMKNDAEKEQAFYFKTEVLEPDNDLLDKMQLTITAEKQVYSGPLNSNDLKEYIELCKLEKGKDQKVTFQVSMPKELDNKYTLNTGKVKWYFKTVAEEKGTEKTAPVRTGDKLSVEAIIWAAVLVIAVVFLIVMKKKRK</sequence>
<keyword evidence="1" id="KW-0472">Membrane</keyword>
<evidence type="ECO:0000256" key="2">
    <source>
        <dbReference type="SAM" id="SignalP"/>
    </source>
</evidence>
<evidence type="ECO:0000256" key="1">
    <source>
        <dbReference type="SAM" id="Phobius"/>
    </source>
</evidence>
<keyword evidence="4" id="KW-1185">Reference proteome</keyword>
<organism evidence="3 4">
    <name type="scientific">Blautia hominis</name>
    <dbReference type="NCBI Taxonomy" id="2025493"/>
    <lineage>
        <taxon>Bacteria</taxon>
        <taxon>Bacillati</taxon>
        <taxon>Bacillota</taxon>
        <taxon>Clostridia</taxon>
        <taxon>Lachnospirales</taxon>
        <taxon>Lachnospiraceae</taxon>
        <taxon>Blautia</taxon>
    </lineage>
</organism>
<gene>
    <name evidence="3" type="ORF">K040078D81_44850</name>
</gene>
<protein>
    <submittedName>
        <fullName evidence="3">Uncharacterized protein</fullName>
    </submittedName>
</protein>
<evidence type="ECO:0000313" key="3">
    <source>
        <dbReference type="EMBL" id="GAA6410368.1"/>
    </source>
</evidence>
<name>A0ABQ0BFZ4_9FIRM</name>
<keyword evidence="2" id="KW-0732">Signal</keyword>
<feature type="signal peptide" evidence="2">
    <location>
        <begin position="1"/>
        <end position="20"/>
    </location>
</feature>
<evidence type="ECO:0000313" key="4">
    <source>
        <dbReference type="Proteomes" id="UP001600943"/>
    </source>
</evidence>
<feature type="chain" id="PRO_5045552751" evidence="2">
    <location>
        <begin position="21"/>
        <end position="397"/>
    </location>
</feature>
<dbReference type="EMBL" id="BAABYW010000001">
    <property type="protein sequence ID" value="GAA6410368.1"/>
    <property type="molecule type" value="Genomic_DNA"/>
</dbReference>
<reference evidence="3 4" key="1">
    <citation type="submission" date="2024-04" db="EMBL/GenBank/DDBJ databases">
        <title>Defined microbial consortia suppress multidrug-resistant proinflammatory Enterobacteriaceae via ecological control.</title>
        <authorList>
            <person name="Furuichi M."/>
            <person name="Kawaguchi T."/>
            <person name="Pust M."/>
            <person name="Yasuma K."/>
            <person name="Plichta D."/>
            <person name="Hasegawa N."/>
            <person name="Ohya T."/>
            <person name="Bhattarai S."/>
            <person name="Sasajima S."/>
            <person name="Aoto Y."/>
            <person name="Tuganbaev T."/>
            <person name="Yaginuma M."/>
            <person name="Ueda M."/>
            <person name="Okahashi N."/>
            <person name="Amafuji K."/>
            <person name="Kiridooshi Y."/>
            <person name="Sugita K."/>
            <person name="Strazar M."/>
            <person name="Skelly A."/>
            <person name="Suda W."/>
            <person name="Hattori M."/>
            <person name="Nakamoto N."/>
            <person name="Caballero S."/>
            <person name="Norman J."/>
            <person name="Olle B."/>
            <person name="Tanoue T."/>
            <person name="Arita M."/>
            <person name="Bucci V."/>
            <person name="Atarashi K."/>
            <person name="Xavier R."/>
            <person name="Honda K."/>
        </authorList>
    </citation>
    <scope>NUCLEOTIDE SEQUENCE [LARGE SCALE GENOMIC DNA]</scope>
    <source>
        <strain evidence="4">k04-0078-D8-1</strain>
    </source>
</reference>
<keyword evidence="1" id="KW-1133">Transmembrane helix</keyword>
<feature type="transmembrane region" description="Helical" evidence="1">
    <location>
        <begin position="375"/>
        <end position="392"/>
    </location>
</feature>
<comment type="caution">
    <text evidence="3">The sequence shown here is derived from an EMBL/GenBank/DDBJ whole genome shotgun (WGS) entry which is preliminary data.</text>
</comment>
<keyword evidence="1" id="KW-0812">Transmembrane</keyword>